<dbReference type="EMBL" id="CAJVPZ010025993">
    <property type="protein sequence ID" value="CAG8724337.1"/>
    <property type="molecule type" value="Genomic_DNA"/>
</dbReference>
<accession>A0A9N9I8V8</accession>
<comment type="caution">
    <text evidence="1">The sequence shown here is derived from an EMBL/GenBank/DDBJ whole genome shotgun (WGS) entry which is preliminary data.</text>
</comment>
<dbReference type="AlphaFoldDB" id="A0A9N9I8V8"/>
<evidence type="ECO:0000313" key="1">
    <source>
        <dbReference type="EMBL" id="CAG8724337.1"/>
    </source>
</evidence>
<protein>
    <submittedName>
        <fullName evidence="1">5351_t:CDS:1</fullName>
    </submittedName>
</protein>
<proteinExistence type="predicted"/>
<sequence length="88" mass="10431">MTQESKDENMELEEVEQFEKNETVNNWDSLVKEEEEAVLELNEVHSDEELTEYSLDDNLAITFQTKWKLETLFDENYLGQPGFINLLK</sequence>
<gene>
    <name evidence="1" type="ORF">RFULGI_LOCUS11677</name>
</gene>
<dbReference type="Proteomes" id="UP000789396">
    <property type="component" value="Unassembled WGS sequence"/>
</dbReference>
<evidence type="ECO:0000313" key="2">
    <source>
        <dbReference type="Proteomes" id="UP000789396"/>
    </source>
</evidence>
<keyword evidence="2" id="KW-1185">Reference proteome</keyword>
<reference evidence="1" key="1">
    <citation type="submission" date="2021-06" db="EMBL/GenBank/DDBJ databases">
        <authorList>
            <person name="Kallberg Y."/>
            <person name="Tangrot J."/>
            <person name="Rosling A."/>
        </authorList>
    </citation>
    <scope>NUCLEOTIDE SEQUENCE</scope>
    <source>
        <strain evidence="1">IN212</strain>
    </source>
</reference>
<name>A0A9N9I8V8_9GLOM</name>
<organism evidence="1 2">
    <name type="scientific">Racocetra fulgida</name>
    <dbReference type="NCBI Taxonomy" id="60492"/>
    <lineage>
        <taxon>Eukaryota</taxon>
        <taxon>Fungi</taxon>
        <taxon>Fungi incertae sedis</taxon>
        <taxon>Mucoromycota</taxon>
        <taxon>Glomeromycotina</taxon>
        <taxon>Glomeromycetes</taxon>
        <taxon>Diversisporales</taxon>
        <taxon>Gigasporaceae</taxon>
        <taxon>Racocetra</taxon>
    </lineage>
</organism>